<sequence>MRTPILTLVLLLSCLVTTGQQVLVRGRIVAPDGAPIPFATIAGPSSGHGTQADSAGTFRLMAEGRGTITLQINSIGYHRLDTTITLGEPQLLVLTLHPDTVDIASVQIQGNATAIPTLQRIAAAKIGTLPVSTGGVEALLKMLPGVSARNELSYQYSVRGGSFDENLVYIDGLEIYRPSLIRSGNQEGLSAINPDMVESLDFSAGGFPANYGDRLSSVLSIRYRHPTAFRAKLTAGLHESRATVEGAHTTVPIQAIASVRYKDTRLLLQSTDTKGDYRPSYLDAQAKLYWQPTSRLEFSLMGGIARNAYAFTPTEKQTVLGALTSNFMALNVYYEGQERDTYLNGFCQLAGDLMVSDRLKFSLQADYSYLHERETYDILAEYWLSEVESGKGSTNPNDSTANVGIGGSLAHARNYLRGRIIGLTAKAEYKLGAHTLEVGIRTQQRTLAHSLQEWELLDSAGYTLPNHELAFSDRGTIRGRASLQMHHSAAYCMGTLRYALGLGSLTITPGVRISMREAGRQLRVSPRGTVTFTPRSIPNLNLYLAGGLYYQYPLYRELRDRRGTLHPNLRPQRAVHAVVGYRQSLLLASSIPLQLQAEVYAKWIQHLIPYTINNLQLQYEAEPAGQGSIYGLDLRANAELAPGVESWLSLSVLRAQMELTRPLRNGGRTGRLHSPFPMPSDQLFSGALFLQDYIPGLEFLRVHLTGHLSLGIPFSPPNANYGEWARMPSYRRVDIGFTTVLKDNTYSLRWLKNIGWLREFTATVEVLNLLDIANTASYLWVQIPSAQGGRMRLAVPNYLTARGGNIRVSLGF</sequence>
<evidence type="ECO:0000256" key="6">
    <source>
        <dbReference type="ARBA" id="ARBA00023077"/>
    </source>
</evidence>
<reference evidence="14" key="1">
    <citation type="submission" date="2015-08" db="EMBL/GenBank/DDBJ databases">
        <title>Candidatus Bacteriodes Periocalifornicus.</title>
        <authorList>
            <person name="McLean J.S."/>
            <person name="Kelley S."/>
        </authorList>
    </citation>
    <scope>NUCLEOTIDE SEQUENCE [LARGE SCALE GENOMIC DNA]</scope>
    <source>
        <strain evidence="14">12B</strain>
    </source>
</reference>
<gene>
    <name evidence="14" type="ORF">AL399_00820</name>
</gene>
<dbReference type="Pfam" id="PF00593">
    <property type="entry name" value="TonB_dep_Rec_b-barrel"/>
    <property type="match status" value="1"/>
</dbReference>
<evidence type="ECO:0000256" key="11">
    <source>
        <dbReference type="RuleBase" id="RU003357"/>
    </source>
</evidence>
<evidence type="ECO:0000256" key="1">
    <source>
        <dbReference type="ARBA" id="ARBA00004571"/>
    </source>
</evidence>
<keyword evidence="7 10" id="KW-0472">Membrane</keyword>
<evidence type="ECO:0000256" key="4">
    <source>
        <dbReference type="ARBA" id="ARBA00022692"/>
    </source>
</evidence>
<dbReference type="GO" id="GO:0009279">
    <property type="term" value="C:cell outer membrane"/>
    <property type="evidence" value="ECO:0007669"/>
    <property type="project" value="UniProtKB-SubCell"/>
</dbReference>
<evidence type="ECO:0000256" key="3">
    <source>
        <dbReference type="ARBA" id="ARBA00022452"/>
    </source>
</evidence>
<dbReference type="Gene3D" id="2.170.130.10">
    <property type="entry name" value="TonB-dependent receptor, plug domain"/>
    <property type="match status" value="1"/>
</dbReference>
<dbReference type="PANTHER" id="PTHR30069">
    <property type="entry name" value="TONB-DEPENDENT OUTER MEMBRANE RECEPTOR"/>
    <property type="match status" value="1"/>
</dbReference>
<feature type="domain" description="TonB-dependent receptor-like beta-barrel" evidence="12">
    <location>
        <begin position="346"/>
        <end position="769"/>
    </location>
</feature>
<dbReference type="InterPro" id="IPR008969">
    <property type="entry name" value="CarboxyPept-like_regulatory"/>
</dbReference>
<name>A0A0Q4B975_9BACT</name>
<dbReference type="InterPro" id="IPR036942">
    <property type="entry name" value="Beta-barrel_TonB_sf"/>
</dbReference>
<keyword evidence="5" id="KW-0732">Signal</keyword>
<keyword evidence="2 10" id="KW-0813">Transport</keyword>
<dbReference type="Proteomes" id="UP000054172">
    <property type="component" value="Unassembled WGS sequence"/>
</dbReference>
<dbReference type="InterPro" id="IPR012910">
    <property type="entry name" value="Plug_dom"/>
</dbReference>
<keyword evidence="3 10" id="KW-1134">Transmembrane beta strand</keyword>
<keyword evidence="4 10" id="KW-0812">Transmembrane</keyword>
<dbReference type="SUPFAM" id="SSF49464">
    <property type="entry name" value="Carboxypeptidase regulatory domain-like"/>
    <property type="match status" value="1"/>
</dbReference>
<proteinExistence type="inferred from homology"/>
<dbReference type="Pfam" id="PF13715">
    <property type="entry name" value="CarbopepD_reg_2"/>
    <property type="match status" value="1"/>
</dbReference>
<evidence type="ECO:0000256" key="10">
    <source>
        <dbReference type="PROSITE-ProRule" id="PRU01360"/>
    </source>
</evidence>
<evidence type="ECO:0000313" key="15">
    <source>
        <dbReference type="Proteomes" id="UP000054172"/>
    </source>
</evidence>
<organism evidence="14 15">
    <name type="scientific">Candidatus [Bacteroides] periocalifornicus</name>
    <dbReference type="NCBI Taxonomy" id="1702214"/>
    <lineage>
        <taxon>Bacteria</taxon>
        <taxon>Pseudomonadati</taxon>
        <taxon>Bacteroidota</taxon>
    </lineage>
</organism>
<dbReference type="STRING" id="1702214.AL399_00820"/>
<keyword evidence="8" id="KW-0675">Receptor</keyword>
<evidence type="ECO:0000256" key="7">
    <source>
        <dbReference type="ARBA" id="ARBA00023136"/>
    </source>
</evidence>
<dbReference type="PROSITE" id="PS52016">
    <property type="entry name" value="TONB_DEPENDENT_REC_3"/>
    <property type="match status" value="1"/>
</dbReference>
<dbReference type="SUPFAM" id="SSF56935">
    <property type="entry name" value="Porins"/>
    <property type="match status" value="1"/>
</dbReference>
<comment type="subcellular location">
    <subcellularLocation>
        <location evidence="1 10">Cell outer membrane</location>
        <topology evidence="1 10">Multi-pass membrane protein</topology>
    </subcellularLocation>
</comment>
<dbReference type="InterPro" id="IPR039426">
    <property type="entry name" value="TonB-dep_rcpt-like"/>
</dbReference>
<dbReference type="EMBL" id="LIIK01000002">
    <property type="protein sequence ID" value="KQM09616.1"/>
    <property type="molecule type" value="Genomic_DNA"/>
</dbReference>
<dbReference type="Pfam" id="PF07715">
    <property type="entry name" value="Plug"/>
    <property type="match status" value="1"/>
</dbReference>
<dbReference type="PATRIC" id="fig|1702214.3.peg.812"/>
<evidence type="ECO:0000256" key="5">
    <source>
        <dbReference type="ARBA" id="ARBA00022729"/>
    </source>
</evidence>
<dbReference type="InterPro" id="IPR000531">
    <property type="entry name" value="Beta-barrel_TonB"/>
</dbReference>
<evidence type="ECO:0000259" key="12">
    <source>
        <dbReference type="Pfam" id="PF00593"/>
    </source>
</evidence>
<protein>
    <submittedName>
        <fullName evidence="14">Uncharacterized protein</fullName>
    </submittedName>
</protein>
<comment type="similarity">
    <text evidence="10 11">Belongs to the TonB-dependent receptor family.</text>
</comment>
<dbReference type="AlphaFoldDB" id="A0A0Q4B975"/>
<accession>A0A0Q4B975</accession>
<keyword evidence="6 11" id="KW-0798">TonB box</keyword>
<keyword evidence="15" id="KW-1185">Reference proteome</keyword>
<feature type="domain" description="TonB-dependent receptor plug" evidence="13">
    <location>
        <begin position="135"/>
        <end position="214"/>
    </location>
</feature>
<keyword evidence="9 10" id="KW-0998">Cell outer membrane</keyword>
<evidence type="ECO:0000256" key="8">
    <source>
        <dbReference type="ARBA" id="ARBA00023170"/>
    </source>
</evidence>
<evidence type="ECO:0000313" key="14">
    <source>
        <dbReference type="EMBL" id="KQM09616.1"/>
    </source>
</evidence>
<dbReference type="Gene3D" id="2.40.170.20">
    <property type="entry name" value="TonB-dependent receptor, beta-barrel domain"/>
    <property type="match status" value="1"/>
</dbReference>
<evidence type="ECO:0000259" key="13">
    <source>
        <dbReference type="Pfam" id="PF07715"/>
    </source>
</evidence>
<evidence type="ECO:0000256" key="2">
    <source>
        <dbReference type="ARBA" id="ARBA00022448"/>
    </source>
</evidence>
<comment type="caution">
    <text evidence="14">The sequence shown here is derived from an EMBL/GenBank/DDBJ whole genome shotgun (WGS) entry which is preliminary data.</text>
</comment>
<evidence type="ECO:0000256" key="9">
    <source>
        <dbReference type="ARBA" id="ARBA00023237"/>
    </source>
</evidence>
<dbReference type="InterPro" id="IPR037066">
    <property type="entry name" value="Plug_dom_sf"/>
</dbReference>
<dbReference type="PANTHER" id="PTHR30069:SF29">
    <property type="entry name" value="HEMOGLOBIN AND HEMOGLOBIN-HAPTOGLOBIN-BINDING PROTEIN 1-RELATED"/>
    <property type="match status" value="1"/>
</dbReference>
<dbReference type="GO" id="GO:0044718">
    <property type="term" value="P:siderophore transmembrane transport"/>
    <property type="evidence" value="ECO:0007669"/>
    <property type="project" value="TreeGrafter"/>
</dbReference>
<dbReference type="GO" id="GO:0015344">
    <property type="term" value="F:siderophore uptake transmembrane transporter activity"/>
    <property type="evidence" value="ECO:0007669"/>
    <property type="project" value="TreeGrafter"/>
</dbReference>